<dbReference type="RefSeq" id="WP_123179389.1">
    <property type="nucleotide sequence ID" value="NZ_CP033614.1"/>
</dbReference>
<organism evidence="1 2">
    <name type="scientific">Leptospira kmetyi</name>
    <dbReference type="NCBI Taxonomy" id="408139"/>
    <lineage>
        <taxon>Bacteria</taxon>
        <taxon>Pseudomonadati</taxon>
        <taxon>Spirochaetota</taxon>
        <taxon>Spirochaetia</taxon>
        <taxon>Leptospirales</taxon>
        <taxon>Leptospiraceae</taxon>
        <taxon>Leptospira</taxon>
    </lineage>
</organism>
<evidence type="ECO:0000313" key="2">
    <source>
        <dbReference type="Proteomes" id="UP000276407"/>
    </source>
</evidence>
<name>A0AAD0ULV2_9LEPT</name>
<dbReference type="AlphaFoldDB" id="A0AAD0ULV2"/>
<evidence type="ECO:0000313" key="1">
    <source>
        <dbReference type="EMBL" id="AYV55235.1"/>
    </source>
</evidence>
<reference evidence="1 2" key="1">
    <citation type="submission" date="2018-11" db="EMBL/GenBank/DDBJ databases">
        <title>Complete genome sequence of Leptospira kmetyi isolate LS 001/16 from soil sample associated with a leptospirosis patient in Kelantan.</title>
        <authorList>
            <person name="Muhammad Yusoff F."/>
            <person name="Muhammad Yusoff S."/>
            <person name="Ahmad M.N."/>
            <person name="Yusof N.Y."/>
            <person name="Aziah I."/>
        </authorList>
    </citation>
    <scope>NUCLEOTIDE SEQUENCE [LARGE SCALE GENOMIC DNA]</scope>
    <source>
        <strain evidence="1 2">LS 001/16</strain>
    </source>
</reference>
<proteinExistence type="predicted"/>
<sequence>MRSSIYSVNRSIASSLNISKITCTFLVPLKIVRQLPNSERKKIGKNLGGLLKTHAHHLTRRKRFNNRALTIKYQKQGNSLIKFNARIHAEEWAQLSVLAASQGISRCLLYCFLIQLQLSSLSKRYKKSKGTYGYKVRYYSFVWSLNLKTKKIQRILYE</sequence>
<dbReference type="InterPro" id="IPR011458">
    <property type="entry name" value="DUF1564"/>
</dbReference>
<protein>
    <submittedName>
        <fullName evidence="1">DUF1564 family protein</fullName>
    </submittedName>
</protein>
<dbReference type="Proteomes" id="UP000276407">
    <property type="component" value="Chromosome 1"/>
</dbReference>
<dbReference type="EMBL" id="CP033614">
    <property type="protein sequence ID" value="AYV55235.1"/>
    <property type="molecule type" value="Genomic_DNA"/>
</dbReference>
<gene>
    <name evidence="1" type="ORF">EFP84_06730</name>
</gene>
<dbReference type="KEGG" id="lkm:EFP84_06730"/>
<dbReference type="Pfam" id="PF07600">
    <property type="entry name" value="DUF1564"/>
    <property type="match status" value="1"/>
</dbReference>
<accession>A0AAD0ULV2</accession>